<feature type="domain" description="Thiamine phosphate synthase/TenI" evidence="3">
    <location>
        <begin position="4"/>
        <end position="179"/>
    </location>
</feature>
<evidence type="ECO:0000256" key="1">
    <source>
        <dbReference type="ARBA" id="ARBA00004948"/>
    </source>
</evidence>
<evidence type="ECO:0000256" key="2">
    <source>
        <dbReference type="ARBA" id="ARBA00022977"/>
    </source>
</evidence>
<evidence type="ECO:0000259" key="3">
    <source>
        <dbReference type="Pfam" id="PF02581"/>
    </source>
</evidence>
<evidence type="ECO:0000313" key="5">
    <source>
        <dbReference type="Proteomes" id="UP000037146"/>
    </source>
</evidence>
<dbReference type="STRING" id="1679170.AC625_11560"/>
<name>A0A0K9GTT0_9BACI</name>
<dbReference type="AlphaFoldDB" id="A0A0K9GTT0"/>
<dbReference type="PANTHER" id="PTHR20857:SF22">
    <property type="entry name" value="THIAZOLE TAUTOMERASE"/>
    <property type="match status" value="1"/>
</dbReference>
<dbReference type="SUPFAM" id="SSF51391">
    <property type="entry name" value="Thiamin phosphate synthase"/>
    <property type="match status" value="1"/>
</dbReference>
<dbReference type="InterPro" id="IPR022998">
    <property type="entry name" value="ThiamineP_synth_TenI"/>
</dbReference>
<dbReference type="InterPro" id="IPR013785">
    <property type="entry name" value="Aldolase_TIM"/>
</dbReference>
<dbReference type="Gene3D" id="3.20.20.70">
    <property type="entry name" value="Aldolase class I"/>
    <property type="match status" value="1"/>
</dbReference>
<gene>
    <name evidence="4" type="ORF">AC625_11560</name>
</gene>
<comment type="caution">
    <text evidence="4">The sequence shown here is derived from an EMBL/GenBank/DDBJ whole genome shotgun (WGS) entry which is preliminary data.</text>
</comment>
<organism evidence="4 5">
    <name type="scientific">Peribacillus loiseleuriae</name>
    <dbReference type="NCBI Taxonomy" id="1679170"/>
    <lineage>
        <taxon>Bacteria</taxon>
        <taxon>Bacillati</taxon>
        <taxon>Bacillota</taxon>
        <taxon>Bacilli</taxon>
        <taxon>Bacillales</taxon>
        <taxon>Bacillaceae</taxon>
        <taxon>Peribacillus</taxon>
    </lineage>
</organism>
<dbReference type="PATRIC" id="fig|1679170.3.peg.2613"/>
<reference evidence="5" key="1">
    <citation type="submission" date="2015-07" db="EMBL/GenBank/DDBJ databases">
        <title>Genome sequencing project for genomic taxonomy and phylogenomics of Bacillus-like bacteria.</title>
        <authorList>
            <person name="Liu B."/>
            <person name="Wang J."/>
            <person name="Zhu Y."/>
            <person name="Liu G."/>
            <person name="Chen Q."/>
            <person name="Chen Z."/>
            <person name="Lan J."/>
            <person name="Che J."/>
            <person name="Ge C."/>
            <person name="Shi H."/>
            <person name="Pan Z."/>
            <person name="Liu X."/>
        </authorList>
    </citation>
    <scope>NUCLEOTIDE SEQUENCE [LARGE SCALE GENOMIC DNA]</scope>
    <source>
        <strain evidence="5">FJAT-27997</strain>
    </source>
</reference>
<keyword evidence="5" id="KW-1185">Reference proteome</keyword>
<protein>
    <submittedName>
        <fullName evidence="4">Transcriptional regulator</fullName>
    </submittedName>
</protein>
<dbReference type="EMBL" id="LFZW01000001">
    <property type="protein sequence ID" value="KMY50065.1"/>
    <property type="molecule type" value="Genomic_DNA"/>
</dbReference>
<dbReference type="Pfam" id="PF02581">
    <property type="entry name" value="TMP-TENI"/>
    <property type="match status" value="1"/>
</dbReference>
<sequence length="202" mass="22577">MKLMAVTDDMQSVRDLASKIIGIKDKIDIVQIREKTKTAQEIITLLEYMEEGGVEKDKIILNDRLDIALLMGIPSVHLPEKGLPVKLVKQNFPHIRVGRSVHSYEGAKKAERDGADYVLYGHCFETNSKKGKTPNGIQPILEMKEELRIPVYAIGGITLNKIDTLQQVKADGIAVISGIFSAEKPFTSTKQYYEAINHESKI</sequence>
<comment type="pathway">
    <text evidence="1">Cofactor biosynthesis; thiamine diphosphate biosynthesis.</text>
</comment>
<dbReference type="GO" id="GO:0009228">
    <property type="term" value="P:thiamine biosynthetic process"/>
    <property type="evidence" value="ECO:0007669"/>
    <property type="project" value="UniProtKB-KW"/>
</dbReference>
<dbReference type="OrthoDB" id="9815348at2"/>
<proteinExistence type="predicted"/>
<dbReference type="CDD" id="cd00564">
    <property type="entry name" value="TMP_TenI"/>
    <property type="match status" value="1"/>
</dbReference>
<accession>A0A0K9GTT0</accession>
<dbReference type="GO" id="GO:0005737">
    <property type="term" value="C:cytoplasm"/>
    <property type="evidence" value="ECO:0007669"/>
    <property type="project" value="TreeGrafter"/>
</dbReference>
<dbReference type="Proteomes" id="UP000037146">
    <property type="component" value="Unassembled WGS sequence"/>
</dbReference>
<keyword evidence="2" id="KW-0784">Thiamine biosynthesis</keyword>
<evidence type="ECO:0000313" key="4">
    <source>
        <dbReference type="EMBL" id="KMY50065.1"/>
    </source>
</evidence>
<dbReference type="InterPro" id="IPR036206">
    <property type="entry name" value="ThiamineP_synth_sf"/>
</dbReference>
<dbReference type="PANTHER" id="PTHR20857">
    <property type="entry name" value="THIAMINE-PHOSPHATE PYROPHOSPHORYLASE"/>
    <property type="match status" value="1"/>
</dbReference>
<dbReference type="GO" id="GO:0004789">
    <property type="term" value="F:thiamine-phosphate diphosphorylase activity"/>
    <property type="evidence" value="ECO:0007669"/>
    <property type="project" value="TreeGrafter"/>
</dbReference>